<proteinExistence type="predicted"/>
<keyword evidence="3" id="KW-0539">Nucleus</keyword>
<dbReference type="Pfam" id="PF09798">
    <property type="entry name" value="LCD1"/>
    <property type="match status" value="1"/>
</dbReference>
<evidence type="ECO:0000313" key="7">
    <source>
        <dbReference type="Proteomes" id="UP000238350"/>
    </source>
</evidence>
<comment type="caution">
    <text evidence="6">The sequence shown here is derived from an EMBL/GenBank/DDBJ whole genome shotgun (WGS) entry which is preliminary data.</text>
</comment>
<gene>
    <name evidence="6" type="ORF">B9G98_01888</name>
</gene>
<dbReference type="EMBL" id="NDIQ01000021">
    <property type="protein sequence ID" value="PRT54268.1"/>
    <property type="molecule type" value="Genomic_DNA"/>
</dbReference>
<reference evidence="6 7" key="1">
    <citation type="submission" date="2017-04" db="EMBL/GenBank/DDBJ databases">
        <title>Genome sequencing of [Candida] sorbophila.</title>
        <authorList>
            <person name="Ahn J.O."/>
        </authorList>
    </citation>
    <scope>NUCLEOTIDE SEQUENCE [LARGE SCALE GENOMIC DNA]</scope>
    <source>
        <strain evidence="6 7">DS02</strain>
    </source>
</reference>
<evidence type="ECO:0000256" key="1">
    <source>
        <dbReference type="ARBA" id="ARBA00004123"/>
    </source>
</evidence>
<evidence type="ECO:0000256" key="5">
    <source>
        <dbReference type="SAM" id="MobiDB-lite"/>
    </source>
</evidence>
<keyword evidence="4" id="KW-0175">Coiled coil</keyword>
<comment type="subcellular location">
    <subcellularLocation>
        <location evidence="1">Nucleus</location>
    </subcellularLocation>
</comment>
<dbReference type="InterPro" id="IPR018622">
    <property type="entry name" value="DNA_damage_chkpnt_Lcd1"/>
</dbReference>
<evidence type="ECO:0000256" key="3">
    <source>
        <dbReference type="ARBA" id="ARBA00023242"/>
    </source>
</evidence>
<feature type="compositionally biased region" description="Acidic residues" evidence="5">
    <location>
        <begin position="1"/>
        <end position="11"/>
    </location>
</feature>
<keyword evidence="7" id="KW-1185">Reference proteome</keyword>
<dbReference type="GO" id="GO:0005634">
    <property type="term" value="C:nucleus"/>
    <property type="evidence" value="ECO:0007669"/>
    <property type="project" value="UniProtKB-SubCell"/>
</dbReference>
<accession>A0A2T0FGZ3</accession>
<name>A0A2T0FGZ3_9ASCO</name>
<keyword evidence="2" id="KW-0227">DNA damage</keyword>
<dbReference type="Proteomes" id="UP000238350">
    <property type="component" value="Unassembled WGS sequence"/>
</dbReference>
<feature type="region of interest" description="Disordered" evidence="5">
    <location>
        <begin position="1"/>
        <end position="24"/>
    </location>
</feature>
<dbReference type="AlphaFoldDB" id="A0A2T0FGZ3"/>
<feature type="coiled-coil region" evidence="4">
    <location>
        <begin position="62"/>
        <end position="96"/>
    </location>
</feature>
<protein>
    <submittedName>
        <fullName evidence="6">Uncharacterized protein</fullName>
    </submittedName>
</protein>
<evidence type="ECO:0000313" key="6">
    <source>
        <dbReference type="EMBL" id="PRT54268.1"/>
    </source>
</evidence>
<evidence type="ECO:0000256" key="2">
    <source>
        <dbReference type="ARBA" id="ARBA00022763"/>
    </source>
</evidence>
<sequence>MLLSDSDDELDVSSIRTQRTPQSNYNDELKKQVYEKAGENAILRQQLTLQASKHNGAINDLIKSHQRINESHTSELEKLRSQLKSVESELQFAKEEMRMRSVDTAMKSEPFTMKATPARSLPPRFADGFVVKRPKISKGRTPEPARPDAATGLLAINSLPHEGNIVTIQFLYGIPHPEDPRKTIGAAIAAENNPEGQVNETMRTIFKTDSLEVKQALLILVYGFCQTGVFPEHETLIQLQQLTVDCLRVLKPFPPIENAIGEFVVKSMDANLLSTILYSLDVLACFPDPGPTPELFDLIIASKIPAVIDRGFAIFSLSPNVVVEERRLFFDAPPEPKLELLFGGILDNKVHAMGQHKYSQEYISLNVQPKDVDMEEVVRESYLSQRAAGILLAASRPPSKLIRTEVENIFISQVDSSVTVSQLVLISRCVWYLWSILDSTTRTGNTDELVVACAQVAYSPEYPKQVTMWALDILHQLVDPAEMNIIADELS</sequence>
<evidence type="ECO:0000256" key="4">
    <source>
        <dbReference type="SAM" id="Coils"/>
    </source>
</evidence>
<organism evidence="6 7">
    <name type="scientific">Wickerhamiella sorbophila</name>
    <dbReference type="NCBI Taxonomy" id="45607"/>
    <lineage>
        <taxon>Eukaryota</taxon>
        <taxon>Fungi</taxon>
        <taxon>Dikarya</taxon>
        <taxon>Ascomycota</taxon>
        <taxon>Saccharomycotina</taxon>
        <taxon>Dipodascomycetes</taxon>
        <taxon>Dipodascales</taxon>
        <taxon>Trichomonascaceae</taxon>
        <taxon>Wickerhamiella</taxon>
    </lineage>
</organism>
<feature type="compositionally biased region" description="Polar residues" evidence="5">
    <location>
        <begin position="15"/>
        <end position="24"/>
    </location>
</feature>
<dbReference type="RefSeq" id="XP_024664213.1">
    <property type="nucleotide sequence ID" value="XM_024808445.1"/>
</dbReference>
<dbReference type="GO" id="GO:0000077">
    <property type="term" value="P:DNA damage checkpoint signaling"/>
    <property type="evidence" value="ECO:0007669"/>
    <property type="project" value="InterPro"/>
</dbReference>
<dbReference type="GeneID" id="36515636"/>